<sequence>MHNLHSRKSFLFSILLSTFFLFSVSGCTLSRMIKTGEARQEISVEPTVLAVNGNVVPFDLKVKVPAEVTGKKPVYNVVVAYQYGKKQTEPVTRLRFAPGEFIYENGTPTINRQLSFPYTPEKASGKLVAQAEAVKPNGRVKRGKVREIAPGVITTSRLTVKANAVSLAPDTYRKGVSEPELLTFFFDEGKAELRDYLGTNMDVLKELLQSNYKIQAVEITTGHSPEEADSKDPKLARKRAQTFEKYMRHQLDVNSYTNTNQSVKFKVQPVVRNWERFLKQVQLSALSPEQVNQILDIINGPGSFRDKEKQLSKLDSYDYLQLYIYPALRYADVRITYNVPQKKDSEIYLLSRKIVENRIDADKLTEEELRYAATLTPLLSEKLAIYQAAAENTMKWQAFNNLGVTYVQMAQQAVKPTTRDKMLREAIVNLTYASHRNPTAQLFYNLGSAQYLLGNYPEALQSYDYALKLGGPVPVLQQVFADKAALEIETGRLDEAVVSLAYAGTSYQSLMNKGLIYLLKGNYEQAQTFYEEALVLKPNDALAHYSLAVLAARTNQPEALASHLHQATRQEKSLTAKAIDDPEFRNFVGTPTFREALK</sequence>
<dbReference type="SUPFAM" id="SSF48452">
    <property type="entry name" value="TPR-like"/>
    <property type="match status" value="1"/>
</dbReference>
<feature type="repeat" description="TPR" evidence="1">
    <location>
        <begin position="440"/>
        <end position="473"/>
    </location>
</feature>
<evidence type="ECO:0000313" key="2">
    <source>
        <dbReference type="EMBL" id="KAA9345823.1"/>
    </source>
</evidence>
<dbReference type="AlphaFoldDB" id="A0A5N1J6S1"/>
<dbReference type="Proteomes" id="UP000326570">
    <property type="component" value="Unassembled WGS sequence"/>
</dbReference>
<accession>A0A5N1J6S1</accession>
<reference evidence="2 3" key="1">
    <citation type="submission" date="2019-09" db="EMBL/GenBank/DDBJ databases">
        <title>Genome sequence of Adhaeribacter sp. M2.</title>
        <authorList>
            <person name="Srinivasan S."/>
        </authorList>
    </citation>
    <scope>NUCLEOTIDE SEQUENCE [LARGE SCALE GENOMIC DNA]</scope>
    <source>
        <strain evidence="2 3">M2</strain>
    </source>
</reference>
<proteinExistence type="predicted"/>
<dbReference type="Pfam" id="PF13432">
    <property type="entry name" value="TPR_16"/>
    <property type="match status" value="1"/>
</dbReference>
<feature type="repeat" description="TPR" evidence="1">
    <location>
        <begin position="507"/>
        <end position="540"/>
    </location>
</feature>
<dbReference type="Gene3D" id="1.25.40.10">
    <property type="entry name" value="Tetratricopeptide repeat domain"/>
    <property type="match status" value="2"/>
</dbReference>
<dbReference type="SMART" id="SM00028">
    <property type="entry name" value="TPR"/>
    <property type="match status" value="2"/>
</dbReference>
<organism evidence="2 3">
    <name type="scientific">Adhaeribacter soli</name>
    <dbReference type="NCBI Taxonomy" id="2607655"/>
    <lineage>
        <taxon>Bacteria</taxon>
        <taxon>Pseudomonadati</taxon>
        <taxon>Bacteroidota</taxon>
        <taxon>Cytophagia</taxon>
        <taxon>Cytophagales</taxon>
        <taxon>Hymenobacteraceae</taxon>
        <taxon>Adhaeribacter</taxon>
    </lineage>
</organism>
<dbReference type="EMBL" id="VTWT01000001">
    <property type="protein sequence ID" value="KAA9345823.1"/>
    <property type="molecule type" value="Genomic_DNA"/>
</dbReference>
<comment type="caution">
    <text evidence="2">The sequence shown here is derived from an EMBL/GenBank/DDBJ whole genome shotgun (WGS) entry which is preliminary data.</text>
</comment>
<dbReference type="PROSITE" id="PS51257">
    <property type="entry name" value="PROKAR_LIPOPROTEIN"/>
    <property type="match status" value="1"/>
</dbReference>
<gene>
    <name evidence="2" type="ORF">F0P94_01695</name>
</gene>
<name>A0A5N1J6S1_9BACT</name>
<dbReference type="Pfam" id="PF13414">
    <property type="entry name" value="TPR_11"/>
    <property type="match status" value="1"/>
</dbReference>
<dbReference type="PANTHER" id="PTHR12558:SF13">
    <property type="entry name" value="CELL DIVISION CYCLE PROTEIN 27 HOMOLOG"/>
    <property type="match status" value="1"/>
</dbReference>
<dbReference type="RefSeq" id="WP_150901966.1">
    <property type="nucleotide sequence ID" value="NZ_VTWT01000001.1"/>
</dbReference>
<evidence type="ECO:0000256" key="1">
    <source>
        <dbReference type="PROSITE-ProRule" id="PRU00339"/>
    </source>
</evidence>
<keyword evidence="1" id="KW-0802">TPR repeat</keyword>
<dbReference type="PROSITE" id="PS50293">
    <property type="entry name" value="TPR_REGION"/>
    <property type="match status" value="2"/>
</dbReference>
<keyword evidence="3" id="KW-1185">Reference proteome</keyword>
<evidence type="ECO:0000313" key="3">
    <source>
        <dbReference type="Proteomes" id="UP000326570"/>
    </source>
</evidence>
<dbReference type="PROSITE" id="PS50005">
    <property type="entry name" value="TPR"/>
    <property type="match status" value="2"/>
</dbReference>
<dbReference type="InterPro" id="IPR019734">
    <property type="entry name" value="TPR_rpt"/>
</dbReference>
<dbReference type="InterPro" id="IPR011990">
    <property type="entry name" value="TPR-like_helical_dom_sf"/>
</dbReference>
<dbReference type="PANTHER" id="PTHR12558">
    <property type="entry name" value="CELL DIVISION CYCLE 16,23,27"/>
    <property type="match status" value="1"/>
</dbReference>
<protein>
    <submittedName>
        <fullName evidence="2">Tetratricopeptide repeat protein</fullName>
    </submittedName>
</protein>